<dbReference type="CDD" id="cd07103">
    <property type="entry name" value="ALDH_F5_SSADH_GabD"/>
    <property type="match status" value="1"/>
</dbReference>
<evidence type="ECO:0000256" key="1">
    <source>
        <dbReference type="ARBA" id="ARBA00009986"/>
    </source>
</evidence>
<dbReference type="InterPro" id="IPR015590">
    <property type="entry name" value="Aldehyde_DH_dom"/>
</dbReference>
<dbReference type="InterPro" id="IPR050740">
    <property type="entry name" value="Aldehyde_DH_Superfamily"/>
</dbReference>
<comment type="similarity">
    <text evidence="1">Belongs to the aldehyde dehydrogenase family.</text>
</comment>
<reference evidence="4 5" key="1">
    <citation type="submission" date="2013-01" db="EMBL/GenBank/DDBJ databases">
        <authorList>
            <person name="Fiebig A."/>
            <person name="Goeker M."/>
            <person name="Klenk H.-P.P."/>
        </authorList>
    </citation>
    <scope>NUCLEOTIDE SEQUENCE [LARGE SCALE GENOMIC DNA]</scope>
    <source>
        <strain evidence="4 5">DSM 17069</strain>
    </source>
</reference>
<protein>
    <submittedName>
        <fullName evidence="4">Succinate semialdehyde dehydrogenase</fullName>
        <ecNumber evidence="4">1.2.1.16</ecNumber>
    </submittedName>
</protein>
<gene>
    <name evidence="4" type="ORF">rosmuc_04041</name>
</gene>
<dbReference type="eggNOG" id="COG1012">
    <property type="taxonomic scope" value="Bacteria"/>
</dbReference>
<name>A0A0A0HE01_9RHOB</name>
<dbReference type="FunFam" id="3.40.605.10:FF:000033">
    <property type="entry name" value="NAD-dependent succinate-semialdehyde dehydrogenase"/>
    <property type="match status" value="1"/>
</dbReference>
<dbReference type="Gene3D" id="3.40.605.10">
    <property type="entry name" value="Aldehyde Dehydrogenase, Chain A, domain 1"/>
    <property type="match status" value="1"/>
</dbReference>
<dbReference type="PANTHER" id="PTHR43353">
    <property type="entry name" value="SUCCINATE-SEMIALDEHYDE DEHYDROGENASE, MITOCHONDRIAL"/>
    <property type="match status" value="1"/>
</dbReference>
<evidence type="ECO:0000256" key="2">
    <source>
        <dbReference type="ARBA" id="ARBA00023002"/>
    </source>
</evidence>
<comment type="caution">
    <text evidence="4">The sequence shown here is derived from an EMBL/GenBank/DDBJ whole genome shotgun (WGS) entry which is preliminary data.</text>
</comment>
<evidence type="ECO:0000313" key="5">
    <source>
        <dbReference type="Proteomes" id="UP000030021"/>
    </source>
</evidence>
<dbReference type="Proteomes" id="UP000030021">
    <property type="component" value="Unassembled WGS sequence"/>
</dbReference>
<evidence type="ECO:0000313" key="4">
    <source>
        <dbReference type="EMBL" id="KGM85932.1"/>
    </source>
</evidence>
<evidence type="ECO:0000259" key="3">
    <source>
        <dbReference type="Pfam" id="PF00171"/>
    </source>
</evidence>
<dbReference type="HOGENOM" id="CLU_005391_5_1_5"/>
<dbReference type="PANTHER" id="PTHR43353:SF5">
    <property type="entry name" value="SUCCINATE-SEMIALDEHYDE DEHYDROGENASE, MITOCHONDRIAL"/>
    <property type="match status" value="1"/>
</dbReference>
<sequence length="480" mass="50729">MSYSEVQHFIGGKWCPGGEGLALDVLNPATEQMIGKVAVATKSDLDAALESAQLGFEEWGAMSAYTRSNILRNAAIILRERADMIAGILTLEQGKPLAQAKAEVLAGAEFIEWSAEEARRTYGLVIPARNAEVLQLTLREPVGPVAAFAPWNFPINQCVRKLAAGLAAGCSFVLKGPEDTPGSPAELVRAFVDAGVPGNTINLVYGDPPMISGHLIPHRVIRKISFTGSTQVGRQIGAMAASHMKRMTLELGGHAPVIVAEDADIEAAVKFMVLQKFRNGGQVCTSPTRFLVQQKVFDRFVEKFVKQCAELVVGDGLDPATEMGPLINRKRVDSVSELVDEAVSLGAKLCTGGNRIANKGFFYAPTVLTNVPIAARIMNEEPFGPVALINPFNTLDEALEEANRLEFGLASYAFAGSAATVAKLGKGIAAGMVSINHLGLALPEVPFGGIGDSGVGTEGGAEAVAQFLATKFVTQQTIGG</sequence>
<keyword evidence="2 4" id="KW-0560">Oxidoreductase</keyword>
<dbReference type="RefSeq" id="WP_037239070.1">
    <property type="nucleotide sequence ID" value="NZ_KN293989.1"/>
</dbReference>
<dbReference type="InterPro" id="IPR016161">
    <property type="entry name" value="Ald_DH/histidinol_DH"/>
</dbReference>
<dbReference type="EMBL" id="AONH01000025">
    <property type="protein sequence ID" value="KGM85932.1"/>
    <property type="molecule type" value="Genomic_DNA"/>
</dbReference>
<dbReference type="EC" id="1.2.1.16" evidence="4"/>
<dbReference type="InterPro" id="IPR016163">
    <property type="entry name" value="Ald_DH_C"/>
</dbReference>
<dbReference type="Gene3D" id="3.40.309.10">
    <property type="entry name" value="Aldehyde Dehydrogenase, Chain A, domain 2"/>
    <property type="match status" value="1"/>
</dbReference>
<dbReference type="InterPro" id="IPR016162">
    <property type="entry name" value="Ald_DH_N"/>
</dbReference>
<proteinExistence type="inferred from homology"/>
<organism evidence="4 5">
    <name type="scientific">Roseovarius mucosus DSM 17069</name>
    <dbReference type="NCBI Taxonomy" id="1288298"/>
    <lineage>
        <taxon>Bacteria</taxon>
        <taxon>Pseudomonadati</taxon>
        <taxon>Pseudomonadota</taxon>
        <taxon>Alphaproteobacteria</taxon>
        <taxon>Rhodobacterales</taxon>
        <taxon>Roseobacteraceae</taxon>
        <taxon>Roseovarius</taxon>
    </lineage>
</organism>
<dbReference type="Pfam" id="PF00171">
    <property type="entry name" value="Aldedh"/>
    <property type="match status" value="1"/>
</dbReference>
<dbReference type="OrthoDB" id="9812625at2"/>
<dbReference type="SUPFAM" id="SSF53720">
    <property type="entry name" value="ALDH-like"/>
    <property type="match status" value="1"/>
</dbReference>
<dbReference type="PATRIC" id="fig|1288298.3.peg.4041"/>
<dbReference type="AlphaFoldDB" id="A0A0A0HE01"/>
<accession>A0A0A0HE01</accession>
<feature type="domain" description="Aldehyde dehydrogenase" evidence="3">
    <location>
        <begin position="22"/>
        <end position="473"/>
    </location>
</feature>
<dbReference type="GO" id="GO:0009013">
    <property type="term" value="F:succinate-semialdehyde dehydrogenase [NAD(P)+] activity"/>
    <property type="evidence" value="ECO:0007669"/>
    <property type="project" value="UniProtKB-EC"/>
</dbReference>
<dbReference type="FunFam" id="3.40.309.10:FF:000009">
    <property type="entry name" value="Aldehyde dehydrogenase A"/>
    <property type="match status" value="1"/>
</dbReference>